<keyword evidence="3 6" id="KW-0812">Transmembrane</keyword>
<protein>
    <submittedName>
        <fullName evidence="9">Uncharacterized protein</fullName>
    </submittedName>
</protein>
<feature type="transmembrane region" description="Helical" evidence="6">
    <location>
        <begin position="218"/>
        <end position="243"/>
    </location>
</feature>
<dbReference type="GO" id="GO:0008610">
    <property type="term" value="P:lipid biosynthetic process"/>
    <property type="evidence" value="ECO:0007669"/>
    <property type="project" value="InterPro"/>
</dbReference>
<dbReference type="PANTHER" id="PTHR11863">
    <property type="entry name" value="STEROL DESATURASE"/>
    <property type="match status" value="1"/>
</dbReference>
<evidence type="ECO:0000313" key="10">
    <source>
        <dbReference type="Proteomes" id="UP001417504"/>
    </source>
</evidence>
<feature type="domain" description="Very-long-chain aldehyde decarbonylase CER1-like C-terminal" evidence="8">
    <location>
        <begin position="478"/>
        <end position="642"/>
    </location>
</feature>
<evidence type="ECO:0000256" key="1">
    <source>
        <dbReference type="ARBA" id="ARBA00004141"/>
    </source>
</evidence>
<keyword evidence="5 6" id="KW-0472">Membrane</keyword>
<feature type="transmembrane region" description="Helical" evidence="6">
    <location>
        <begin position="194"/>
        <end position="212"/>
    </location>
</feature>
<feature type="transmembrane region" description="Helical" evidence="6">
    <location>
        <begin position="358"/>
        <end position="377"/>
    </location>
</feature>
<dbReference type="Pfam" id="PF04116">
    <property type="entry name" value="FA_hydroxylase"/>
    <property type="match status" value="1"/>
</dbReference>
<evidence type="ECO:0000256" key="3">
    <source>
        <dbReference type="ARBA" id="ARBA00022692"/>
    </source>
</evidence>
<comment type="subcellular location">
    <subcellularLocation>
        <location evidence="1">Membrane</location>
        <topology evidence="1">Multi-pass membrane protein</topology>
    </subcellularLocation>
</comment>
<dbReference type="Pfam" id="PF12076">
    <property type="entry name" value="CER1-like_C"/>
    <property type="match status" value="1"/>
</dbReference>
<dbReference type="AlphaFoldDB" id="A0AAP0F1H0"/>
<accession>A0AAP0F1H0</accession>
<keyword evidence="4 6" id="KW-1133">Transmembrane helix</keyword>
<feature type="transmembrane region" description="Helical" evidence="6">
    <location>
        <begin position="126"/>
        <end position="145"/>
    </location>
</feature>
<dbReference type="GO" id="GO:0016491">
    <property type="term" value="F:oxidoreductase activity"/>
    <property type="evidence" value="ECO:0007669"/>
    <property type="project" value="InterPro"/>
</dbReference>
<dbReference type="InterPro" id="IPR050307">
    <property type="entry name" value="Sterol_Desaturase_Related"/>
</dbReference>
<dbReference type="Proteomes" id="UP001417504">
    <property type="component" value="Unassembled WGS sequence"/>
</dbReference>
<evidence type="ECO:0000259" key="7">
    <source>
        <dbReference type="Pfam" id="PF04116"/>
    </source>
</evidence>
<reference evidence="9 10" key="1">
    <citation type="submission" date="2024-01" db="EMBL/GenBank/DDBJ databases">
        <title>Genome assemblies of Stephania.</title>
        <authorList>
            <person name="Yang L."/>
        </authorList>
    </citation>
    <scope>NUCLEOTIDE SEQUENCE [LARGE SCALE GENOMIC DNA]</scope>
    <source>
        <strain evidence="9">QJT</strain>
        <tissue evidence="9">Leaf</tissue>
    </source>
</reference>
<keyword evidence="10" id="KW-1185">Reference proteome</keyword>
<sequence>MASRPGPLTEWPWKSLGNFKYVVWAPGLAYSMYEFFNQKEGERDFTGLLILPYLLWRMIHHQAWISLARLQTVQSKHRILDKGIEFEQIDRERNWDDLIVLNGVLFYLAYVLVPEASKLPLWRTDGVVLSIILHAGPVEFLYYWLHRALHHHFLYSRYHSHHHSSIVTEPVTGSTPNFISHACIHECTCTGYSVDGLMVVALIGAAVVHPFAEHLMYFILFSIPMAIPVLNGTGSIASLLGYITYVDFMNSLGHCNFELVPKWLFDAFPLLKYIMYTPSFHSLHHTQFRTNLSLFMPFYDYLYGTMDISSDKLYETSLKGKTETPDVVHLTHPTTLESIYHLRPGFPSLASGPYASKWYLWMLWPVTYGCMLLSWIYDSVFTVERHSFNELKLQTWAIPRYSFQKEMINHIIEKAILKAEEDGAKVLSLGLLNQGEELNGNGELYIRKHPKLKVRIVDGSTLAVAFVINSIPKGTEQVLLKGKASKVAIAMAESLCGKGVQVTVANKNDYEKIKSRLANDLSRNLVLSSTCNQKVWLVEGESLTEEEQKQAPKGTHFIPFSQFPLKRRRDDCVYHIIPAFIIPKALENVHACENWLPRRVMSAWHVAGIVHALEEWDSHECGNELLDVEKVWAATLRHGFIPVIAN</sequence>
<comment type="caution">
    <text evidence="9">The sequence shown here is derived from an EMBL/GenBank/DDBJ whole genome shotgun (WGS) entry which is preliminary data.</text>
</comment>
<feature type="transmembrane region" description="Helical" evidence="6">
    <location>
        <begin position="98"/>
        <end position="114"/>
    </location>
</feature>
<evidence type="ECO:0000313" key="9">
    <source>
        <dbReference type="EMBL" id="KAK9103581.1"/>
    </source>
</evidence>
<evidence type="ECO:0000256" key="4">
    <source>
        <dbReference type="ARBA" id="ARBA00022989"/>
    </source>
</evidence>
<dbReference type="InterPro" id="IPR006694">
    <property type="entry name" value="Fatty_acid_hydroxylase"/>
</dbReference>
<name>A0AAP0F1H0_9MAGN</name>
<dbReference type="GO" id="GO:0005506">
    <property type="term" value="F:iron ion binding"/>
    <property type="evidence" value="ECO:0007669"/>
    <property type="project" value="InterPro"/>
</dbReference>
<gene>
    <name evidence="9" type="ORF">Sjap_020835</name>
</gene>
<evidence type="ECO:0000256" key="2">
    <source>
        <dbReference type="ARBA" id="ARBA00009324"/>
    </source>
</evidence>
<comment type="similarity">
    <text evidence="2">Belongs to the sterol desaturase family.</text>
</comment>
<dbReference type="EMBL" id="JBBNAE010000008">
    <property type="protein sequence ID" value="KAK9103581.1"/>
    <property type="molecule type" value="Genomic_DNA"/>
</dbReference>
<evidence type="ECO:0000256" key="5">
    <source>
        <dbReference type="ARBA" id="ARBA00023136"/>
    </source>
</evidence>
<organism evidence="9 10">
    <name type="scientific">Stephania japonica</name>
    <dbReference type="NCBI Taxonomy" id="461633"/>
    <lineage>
        <taxon>Eukaryota</taxon>
        <taxon>Viridiplantae</taxon>
        <taxon>Streptophyta</taxon>
        <taxon>Embryophyta</taxon>
        <taxon>Tracheophyta</taxon>
        <taxon>Spermatophyta</taxon>
        <taxon>Magnoliopsida</taxon>
        <taxon>Ranunculales</taxon>
        <taxon>Menispermaceae</taxon>
        <taxon>Menispermoideae</taxon>
        <taxon>Cissampelideae</taxon>
        <taxon>Stephania</taxon>
    </lineage>
</organism>
<evidence type="ECO:0000259" key="8">
    <source>
        <dbReference type="Pfam" id="PF12076"/>
    </source>
</evidence>
<proteinExistence type="inferred from homology"/>
<feature type="domain" description="Fatty acid hydroxylase" evidence="7">
    <location>
        <begin position="209"/>
        <end position="305"/>
    </location>
</feature>
<evidence type="ECO:0000256" key="6">
    <source>
        <dbReference type="SAM" id="Phobius"/>
    </source>
</evidence>
<dbReference type="GO" id="GO:0016020">
    <property type="term" value="C:membrane"/>
    <property type="evidence" value="ECO:0007669"/>
    <property type="project" value="UniProtKB-SubCell"/>
</dbReference>
<dbReference type="InterPro" id="IPR021940">
    <property type="entry name" value="CER1-like_C"/>
</dbReference>